<dbReference type="SUPFAM" id="SSF56042">
    <property type="entry name" value="PurM C-terminal domain-like"/>
    <property type="match status" value="1"/>
</dbReference>
<dbReference type="EC" id="6.3.3.1" evidence="2"/>
<dbReference type="Gene3D" id="3.90.650.10">
    <property type="entry name" value="PurM-like C-terminal domain"/>
    <property type="match status" value="1"/>
</dbReference>
<reference evidence="7 8" key="1">
    <citation type="journal article" date="2017" name="Nat. Commun.">
        <title>Genome assembly with in vitro proximity ligation data and whole-genome triplication in lettuce.</title>
        <authorList>
            <person name="Reyes-Chin-Wo S."/>
            <person name="Wang Z."/>
            <person name="Yang X."/>
            <person name="Kozik A."/>
            <person name="Arikit S."/>
            <person name="Song C."/>
            <person name="Xia L."/>
            <person name="Froenicke L."/>
            <person name="Lavelle D.O."/>
            <person name="Truco M.J."/>
            <person name="Xia R."/>
            <person name="Zhu S."/>
            <person name="Xu C."/>
            <person name="Xu H."/>
            <person name="Xu X."/>
            <person name="Cox K."/>
            <person name="Korf I."/>
            <person name="Meyers B.C."/>
            <person name="Michelmore R.W."/>
        </authorList>
    </citation>
    <scope>NUCLEOTIDE SEQUENCE [LARGE SCALE GENOMIC DNA]</scope>
    <source>
        <strain evidence="8">cv. Salinas</strain>
        <tissue evidence="7">Seedlings</tissue>
    </source>
</reference>
<feature type="domain" description="PurM-like C-terminal" evidence="6">
    <location>
        <begin position="31"/>
        <end position="105"/>
    </location>
</feature>
<name>A0A9R1V6C6_LACSA</name>
<dbReference type="GO" id="GO:0006189">
    <property type="term" value="P:'de novo' IMP biosynthetic process"/>
    <property type="evidence" value="ECO:0007669"/>
    <property type="project" value="InterPro"/>
</dbReference>
<dbReference type="PANTHER" id="PTHR10520">
    <property type="entry name" value="TRIFUNCTIONAL PURINE BIOSYNTHETIC PROTEIN ADENOSINE-3-RELATED"/>
    <property type="match status" value="1"/>
</dbReference>
<dbReference type="EMBL" id="NBSK02000006">
    <property type="protein sequence ID" value="KAJ0199035.1"/>
    <property type="molecule type" value="Genomic_DNA"/>
</dbReference>
<accession>A0A9R1V6C6</accession>
<dbReference type="GO" id="GO:0005524">
    <property type="term" value="F:ATP binding"/>
    <property type="evidence" value="ECO:0007669"/>
    <property type="project" value="UniProtKB-KW"/>
</dbReference>
<dbReference type="GO" id="GO:0004641">
    <property type="term" value="F:phosphoribosylformylglycinamidine cyclo-ligase activity"/>
    <property type="evidence" value="ECO:0007669"/>
    <property type="project" value="UniProtKB-EC"/>
</dbReference>
<dbReference type="AlphaFoldDB" id="A0A9R1V6C6"/>
<comment type="pathway">
    <text evidence="1">Purine metabolism; IMP biosynthesis via de novo pathway; 5-amino-1-(5-phospho-D-ribosyl)imidazole from N(2)-formyl-N(1)-(5-phospho-D-ribosyl)glycinamide: step 2/2.</text>
</comment>
<evidence type="ECO:0000256" key="4">
    <source>
        <dbReference type="ARBA" id="ARBA00022741"/>
    </source>
</evidence>
<evidence type="ECO:0000256" key="3">
    <source>
        <dbReference type="ARBA" id="ARBA00022598"/>
    </source>
</evidence>
<dbReference type="Proteomes" id="UP000235145">
    <property type="component" value="Unassembled WGS sequence"/>
</dbReference>
<evidence type="ECO:0000313" key="8">
    <source>
        <dbReference type="Proteomes" id="UP000235145"/>
    </source>
</evidence>
<protein>
    <recommendedName>
        <fullName evidence="2">phosphoribosylformylglycinamidine cyclo-ligase</fullName>
        <ecNumber evidence="2">6.3.3.1</ecNumber>
    </recommendedName>
</protein>
<keyword evidence="3" id="KW-0436">Ligase</keyword>
<dbReference type="PANTHER" id="PTHR10520:SF12">
    <property type="entry name" value="TRIFUNCTIONAL PURINE BIOSYNTHETIC PROTEIN ADENOSINE-3"/>
    <property type="match status" value="1"/>
</dbReference>
<dbReference type="InterPro" id="IPR036676">
    <property type="entry name" value="PurM-like_C_sf"/>
</dbReference>
<organism evidence="7 8">
    <name type="scientific">Lactuca sativa</name>
    <name type="common">Garden lettuce</name>
    <dbReference type="NCBI Taxonomy" id="4236"/>
    <lineage>
        <taxon>Eukaryota</taxon>
        <taxon>Viridiplantae</taxon>
        <taxon>Streptophyta</taxon>
        <taxon>Embryophyta</taxon>
        <taxon>Tracheophyta</taxon>
        <taxon>Spermatophyta</taxon>
        <taxon>Magnoliopsida</taxon>
        <taxon>eudicotyledons</taxon>
        <taxon>Gunneridae</taxon>
        <taxon>Pentapetalae</taxon>
        <taxon>asterids</taxon>
        <taxon>campanulids</taxon>
        <taxon>Asterales</taxon>
        <taxon>Asteraceae</taxon>
        <taxon>Cichorioideae</taxon>
        <taxon>Cichorieae</taxon>
        <taxon>Lactucinae</taxon>
        <taxon>Lactuca</taxon>
    </lineage>
</organism>
<dbReference type="InterPro" id="IPR010918">
    <property type="entry name" value="PurM-like_C_dom"/>
</dbReference>
<comment type="caution">
    <text evidence="7">The sequence shown here is derived from an EMBL/GenBank/DDBJ whole genome shotgun (WGS) entry which is preliminary data.</text>
</comment>
<evidence type="ECO:0000313" key="7">
    <source>
        <dbReference type="EMBL" id="KAJ0199035.1"/>
    </source>
</evidence>
<dbReference type="InterPro" id="IPR004733">
    <property type="entry name" value="PurM_cligase"/>
</dbReference>
<gene>
    <name evidence="7" type="ORF">LSAT_V11C600341640</name>
</gene>
<keyword evidence="8" id="KW-1185">Reference proteome</keyword>
<dbReference type="Pfam" id="PF02769">
    <property type="entry name" value="AIRS_C"/>
    <property type="match status" value="1"/>
</dbReference>
<evidence type="ECO:0000259" key="6">
    <source>
        <dbReference type="Pfam" id="PF02769"/>
    </source>
</evidence>
<keyword evidence="5" id="KW-0067">ATP-binding</keyword>
<evidence type="ECO:0000256" key="5">
    <source>
        <dbReference type="ARBA" id="ARBA00022840"/>
    </source>
</evidence>
<evidence type="ECO:0000256" key="2">
    <source>
        <dbReference type="ARBA" id="ARBA00013047"/>
    </source>
</evidence>
<keyword evidence="4" id="KW-0547">Nucleotide-binding</keyword>
<evidence type="ECO:0000256" key="1">
    <source>
        <dbReference type="ARBA" id="ARBA00004686"/>
    </source>
</evidence>
<sequence>MAPAVICVKQVLDIISKESNKGIKGIAHIRVGALVYNNSCSVPPIFKWIQKAFKFFLAGGIKDGEMKRTFNMGIGMVFVVSKEVSKRVVKEDEMMYRIGEVFSSNQQFDIITHEQIKMVLNCLMF</sequence>
<proteinExistence type="predicted"/>